<dbReference type="Pfam" id="PF03576">
    <property type="entry name" value="Peptidase_S58"/>
    <property type="match status" value="1"/>
</dbReference>
<evidence type="ECO:0000256" key="1">
    <source>
        <dbReference type="ARBA" id="ARBA00007068"/>
    </source>
</evidence>
<comment type="caution">
    <text evidence="2">The sequence shown here is derived from an EMBL/GenBank/DDBJ whole genome shotgun (WGS) entry which is preliminary data.</text>
</comment>
<evidence type="ECO:0000313" key="3">
    <source>
        <dbReference type="Proteomes" id="UP001183414"/>
    </source>
</evidence>
<gene>
    <name evidence="2" type="ORF">RM572_22380</name>
</gene>
<proteinExistence type="inferred from homology"/>
<keyword evidence="3" id="KW-1185">Reference proteome</keyword>
<name>A0ABU2NWZ4_9ACTN</name>
<dbReference type="SUPFAM" id="SSF56266">
    <property type="entry name" value="DmpA/ArgJ-like"/>
    <property type="match status" value="1"/>
</dbReference>
<dbReference type="RefSeq" id="WP_311675201.1">
    <property type="nucleotide sequence ID" value="NZ_JAVREQ010000022.1"/>
</dbReference>
<dbReference type="InterPro" id="IPR005321">
    <property type="entry name" value="Peptidase_S58_DmpA"/>
</dbReference>
<dbReference type="CDD" id="cd02253">
    <property type="entry name" value="DmpA"/>
    <property type="match status" value="1"/>
</dbReference>
<comment type="similarity">
    <text evidence="1">Belongs to the peptidase S58 family.</text>
</comment>
<protein>
    <submittedName>
        <fullName evidence="2">P1 family peptidase</fullName>
    </submittedName>
</protein>
<dbReference type="InterPro" id="IPR016117">
    <property type="entry name" value="ArgJ-like_dom_sf"/>
</dbReference>
<reference evidence="3" key="1">
    <citation type="submission" date="2023-07" db="EMBL/GenBank/DDBJ databases">
        <title>30 novel species of actinomycetes from the DSMZ collection.</title>
        <authorList>
            <person name="Nouioui I."/>
        </authorList>
    </citation>
    <scope>NUCLEOTIDE SEQUENCE [LARGE SCALE GENOMIC DNA]</scope>
    <source>
        <strain evidence="3">DSM 42041</strain>
    </source>
</reference>
<dbReference type="PANTHER" id="PTHR36512">
    <property type="entry name" value="D-AMINOPEPTIDASE"/>
    <property type="match status" value="1"/>
</dbReference>
<dbReference type="PANTHER" id="PTHR36512:SF3">
    <property type="entry name" value="BLR5678 PROTEIN"/>
    <property type="match status" value="1"/>
</dbReference>
<dbReference type="EMBL" id="JAVREQ010000022">
    <property type="protein sequence ID" value="MDT0381511.1"/>
    <property type="molecule type" value="Genomic_DNA"/>
</dbReference>
<dbReference type="Proteomes" id="UP001183414">
    <property type="component" value="Unassembled WGS sequence"/>
</dbReference>
<accession>A0ABU2NWZ4</accession>
<evidence type="ECO:0000313" key="2">
    <source>
        <dbReference type="EMBL" id="MDT0381511.1"/>
    </source>
</evidence>
<dbReference type="Gene3D" id="3.60.70.12">
    <property type="entry name" value="L-amino peptidase D-ALA esterase/amidase"/>
    <property type="match status" value="1"/>
</dbReference>
<organism evidence="2 3">
    <name type="scientific">Streptomyces hazeniae</name>
    <dbReference type="NCBI Taxonomy" id="3075538"/>
    <lineage>
        <taxon>Bacteria</taxon>
        <taxon>Bacillati</taxon>
        <taxon>Actinomycetota</taxon>
        <taxon>Actinomycetes</taxon>
        <taxon>Kitasatosporales</taxon>
        <taxon>Streptomycetaceae</taxon>
        <taxon>Streptomyces</taxon>
    </lineage>
</organism>
<sequence length="423" mass="43502">MSPSPCSLARCPGTGLAVGAVAPERCTPGSRSLVGVVESVGERRSDNTPGRRESVCVHVTWASPSARVVLGSGTPSPDVPGVRVGHRTLIEGEGRLRPGRGPVRTGVSVVVPAEGSLGRRPVFAGCHRLNGNGELTGLEWVRESGTLTSPVALTNTHSVGVVRDALVAAEVAQRDPDELYWCLPVVGETWDGLLNDVNGFHVRAEHLHDALRAAASGPVAEGNVGSGTGMICHGFAGGVGTASRIAGAGWTVGALVQANHGRRSRLRVAGVPVGEAIPATEVPLPTPPHGPVPAQGSGSIIVVLATDAPVLPHQCDRLAQHAVLGIARCGGNGEHTSGDLIIAFSTGNRLAGDGLSEAGPPERWVRMLPDPALGSLFDAVVEAVEEAILNALFAARTMTGPDGITAHALPHDRLIEVMKTAGW</sequence>